<dbReference type="Pfam" id="PF12831">
    <property type="entry name" value="FAD_oxidored"/>
    <property type="match status" value="1"/>
</dbReference>
<keyword evidence="5" id="KW-0411">Iron-sulfur</keyword>
<keyword evidence="7" id="KW-1185">Reference proteome</keyword>
<proteinExistence type="predicted"/>
<accession>A0ABQ4NN04</accession>
<evidence type="ECO:0000256" key="1">
    <source>
        <dbReference type="ARBA" id="ARBA00022485"/>
    </source>
</evidence>
<keyword evidence="1" id="KW-0004">4Fe-4S</keyword>
<evidence type="ECO:0000256" key="4">
    <source>
        <dbReference type="ARBA" id="ARBA00023004"/>
    </source>
</evidence>
<evidence type="ECO:0008006" key="8">
    <source>
        <dbReference type="Google" id="ProtNLM"/>
    </source>
</evidence>
<protein>
    <recommendedName>
        <fullName evidence="8">FAD dependent oxidoreductase</fullName>
    </recommendedName>
</protein>
<keyword evidence="2" id="KW-0479">Metal-binding</keyword>
<dbReference type="EMBL" id="BPFH01000004">
    <property type="protein sequence ID" value="GIT95798.1"/>
    <property type="molecule type" value="Genomic_DNA"/>
</dbReference>
<dbReference type="PANTHER" id="PTHR43498:SF1">
    <property type="entry name" value="COB--COM HETERODISULFIDE REDUCTASE IRON-SULFUR SUBUNIT A"/>
    <property type="match status" value="1"/>
</dbReference>
<organism evidence="6 7">
    <name type="scientific">Jannaschia pagri</name>
    <dbReference type="NCBI Taxonomy" id="2829797"/>
    <lineage>
        <taxon>Bacteria</taxon>
        <taxon>Pseudomonadati</taxon>
        <taxon>Pseudomonadota</taxon>
        <taxon>Alphaproteobacteria</taxon>
        <taxon>Rhodobacterales</taxon>
        <taxon>Roseobacteraceae</taxon>
        <taxon>Jannaschia</taxon>
    </lineage>
</organism>
<keyword evidence="3" id="KW-0560">Oxidoreductase</keyword>
<dbReference type="PANTHER" id="PTHR43498">
    <property type="entry name" value="FERREDOXIN:COB-COM HETERODISULFIDE REDUCTASE SUBUNIT A"/>
    <property type="match status" value="1"/>
</dbReference>
<reference evidence="6 7" key="1">
    <citation type="submission" date="2021-05" db="EMBL/GenBank/DDBJ databases">
        <title>Bacteria Genome sequencing.</title>
        <authorList>
            <person name="Takabe Y."/>
            <person name="Nakajima Y."/>
            <person name="Suzuki S."/>
            <person name="Shiozaki T."/>
        </authorList>
    </citation>
    <scope>NUCLEOTIDE SEQUENCE [LARGE SCALE GENOMIC DNA]</scope>
    <source>
        <strain evidence="6 7">AI_62</strain>
    </source>
</reference>
<keyword evidence="4" id="KW-0408">Iron</keyword>
<comment type="caution">
    <text evidence="6">The sequence shown here is derived from an EMBL/GenBank/DDBJ whole genome shotgun (WGS) entry which is preliminary data.</text>
</comment>
<dbReference type="Proteomes" id="UP000786693">
    <property type="component" value="Unassembled WGS sequence"/>
</dbReference>
<evidence type="ECO:0000256" key="3">
    <source>
        <dbReference type="ARBA" id="ARBA00023002"/>
    </source>
</evidence>
<sequence>MAQSLIRGIVREFFERCTAHYSADMTDETGFVWRPEARVANVVLRDMISEAGVTVRLDTPILRLAQEHNRLRHAELSSQERLQAAHFIDATYEGDLLPLAKVPYAVGRESKDTYGEPWAGRGVWKRMLPWHSKPVDGLDGNGRPLPMVEAFDPNIIPGQEDSQPQSYCHRLTLTNDPNNRREIPQPDSYDPEQFEVFRRLISAGGGRGDSKIKKHFGTWRSGYFNLSALPFSKYDMNSGPLVPTNSPHFTKGWIKGDAADRKKMLHAWEQFTLGVLHFIRTDSKVAPNVQAFFNQFGFCRDEYQNNEGLPPSIYVREGRRLLGDRVLTQNDVEAQWTDHDQTLGNAKYHLDCKPVRWSVDKSGIMVREGMFFSEEPYQFHIPYWLILPKSGTVENLSAVCAPSCSHVAFGSVRMEPTFMTLGAAAGTAACLAITAQSGLHAISPATIRETMRSLPRRLGREREQDYIATTGRFEDYTFTIPAQDVAQRADAQMLQLLPERPEARADARLNTCTAFTTHLKLTGWAADPDAADYMAWALYVEYEDGRVFRIEDRRFRPDVEAALKGPRAKYGFVTRVPLGRPSKLWVVHATGRKSIPIPSRKLKSIEQHHGALAS</sequence>
<name>A0ABQ4NN04_9RHOB</name>
<evidence type="ECO:0000256" key="5">
    <source>
        <dbReference type="ARBA" id="ARBA00023014"/>
    </source>
</evidence>
<dbReference type="SUPFAM" id="SSF51905">
    <property type="entry name" value="FAD/NAD(P)-binding domain"/>
    <property type="match status" value="1"/>
</dbReference>
<evidence type="ECO:0000313" key="6">
    <source>
        <dbReference type="EMBL" id="GIT95798.1"/>
    </source>
</evidence>
<evidence type="ECO:0000313" key="7">
    <source>
        <dbReference type="Proteomes" id="UP000786693"/>
    </source>
</evidence>
<gene>
    <name evidence="6" type="ORF">JANAI62_24210</name>
</gene>
<dbReference type="InterPro" id="IPR039650">
    <property type="entry name" value="HdrA-like"/>
</dbReference>
<dbReference type="InterPro" id="IPR036188">
    <property type="entry name" value="FAD/NAD-bd_sf"/>
</dbReference>
<evidence type="ECO:0000256" key="2">
    <source>
        <dbReference type="ARBA" id="ARBA00022723"/>
    </source>
</evidence>